<dbReference type="Proteomes" id="UP001595945">
    <property type="component" value="Unassembled WGS sequence"/>
</dbReference>
<dbReference type="RefSeq" id="WP_254268472.1">
    <property type="nucleotide sequence ID" value="NZ_CP100400.1"/>
</dbReference>
<dbReference type="AlphaFoldDB" id="A0ABD5Q5B3"/>
<comment type="caution">
    <text evidence="1">The sequence shown here is derived from an EMBL/GenBank/DDBJ whole genome shotgun (WGS) entry which is preliminary data.</text>
</comment>
<evidence type="ECO:0000313" key="2">
    <source>
        <dbReference type="Proteomes" id="UP001595945"/>
    </source>
</evidence>
<organism evidence="1 2">
    <name type="scientific">Halorussus aquaticus</name>
    <dbReference type="NCBI Taxonomy" id="2953748"/>
    <lineage>
        <taxon>Archaea</taxon>
        <taxon>Methanobacteriati</taxon>
        <taxon>Methanobacteriota</taxon>
        <taxon>Stenosarchaea group</taxon>
        <taxon>Halobacteria</taxon>
        <taxon>Halobacteriales</taxon>
        <taxon>Haladaptataceae</taxon>
        <taxon>Halorussus</taxon>
    </lineage>
</organism>
<reference evidence="1 2" key="1">
    <citation type="journal article" date="2019" name="Int. J. Syst. Evol. Microbiol.">
        <title>The Global Catalogue of Microorganisms (GCM) 10K type strain sequencing project: providing services to taxonomists for standard genome sequencing and annotation.</title>
        <authorList>
            <consortium name="The Broad Institute Genomics Platform"/>
            <consortium name="The Broad Institute Genome Sequencing Center for Infectious Disease"/>
            <person name="Wu L."/>
            <person name="Ma J."/>
        </authorList>
    </citation>
    <scope>NUCLEOTIDE SEQUENCE [LARGE SCALE GENOMIC DNA]</scope>
    <source>
        <strain evidence="1 2">XZYJ18</strain>
    </source>
</reference>
<dbReference type="GeneID" id="73043370"/>
<protein>
    <submittedName>
        <fullName evidence="1">Uncharacterized protein</fullName>
    </submittedName>
</protein>
<gene>
    <name evidence="1" type="ORF">ACFO9K_16725</name>
</gene>
<proteinExistence type="predicted"/>
<sequence length="254" mass="28068">MRRRTRRSALRGIGVSMASLGFVNPVSAKEDAGNTSNSEYNSISTKNIKKISNLQSDGNGGIFVVAVEKREQDVVKTDYFIALAQLSENQYRIKETTEEIYKSLLNNEDSFITTQEAEDLVYTKGIDAINKGHISIDYTGYCSEFGTDSHHKLTMSIDFKEKINDMGLTAAGAVVSLFLDTKAKIKALVVLSGYGLAMVTRHSDVSWVYREADNGPGGIPVTHSYVTGGYKDYDWKNMSQWTDITGHVVPKSLP</sequence>
<dbReference type="EMBL" id="JBHSHT010000002">
    <property type="protein sequence ID" value="MFC4825902.1"/>
    <property type="molecule type" value="Genomic_DNA"/>
</dbReference>
<name>A0ABD5Q5B3_9EURY</name>
<keyword evidence="2" id="KW-1185">Reference proteome</keyword>
<accession>A0ABD5Q5B3</accession>
<evidence type="ECO:0000313" key="1">
    <source>
        <dbReference type="EMBL" id="MFC4825902.1"/>
    </source>
</evidence>